<sequence>MFDRYEDMVAALMKGKIDALLTTDALNKGKLRLQMIDPWFSCTTQGTSVMAHYGSDVIEWWNKAFRELRNNGKYKALCKEAAIAHGEFTGVLL</sequence>
<dbReference type="SUPFAM" id="SSF53850">
    <property type="entry name" value="Periplasmic binding protein-like II"/>
    <property type="match status" value="1"/>
</dbReference>
<accession>A0AAD9UDI8</accession>
<organism evidence="1 2">
    <name type="scientific">Ridgeia piscesae</name>
    <name type="common">Tubeworm</name>
    <dbReference type="NCBI Taxonomy" id="27915"/>
    <lineage>
        <taxon>Eukaryota</taxon>
        <taxon>Metazoa</taxon>
        <taxon>Spiralia</taxon>
        <taxon>Lophotrochozoa</taxon>
        <taxon>Annelida</taxon>
        <taxon>Polychaeta</taxon>
        <taxon>Sedentaria</taxon>
        <taxon>Canalipalpata</taxon>
        <taxon>Sabellida</taxon>
        <taxon>Siboglinidae</taxon>
        <taxon>Ridgeia</taxon>
    </lineage>
</organism>
<keyword evidence="2" id="KW-1185">Reference proteome</keyword>
<evidence type="ECO:0000313" key="2">
    <source>
        <dbReference type="Proteomes" id="UP001209878"/>
    </source>
</evidence>
<reference evidence="1" key="1">
    <citation type="journal article" date="2023" name="Mol. Biol. Evol.">
        <title>Third-Generation Sequencing Reveals the Adaptive Role of the Epigenome in Three Deep-Sea Polychaetes.</title>
        <authorList>
            <person name="Perez M."/>
            <person name="Aroh O."/>
            <person name="Sun Y."/>
            <person name="Lan Y."/>
            <person name="Juniper S.K."/>
            <person name="Young C.R."/>
            <person name="Angers B."/>
            <person name="Qian P.Y."/>
        </authorList>
    </citation>
    <scope>NUCLEOTIDE SEQUENCE</scope>
    <source>
        <strain evidence="1">R07B-5</strain>
    </source>
</reference>
<gene>
    <name evidence="1" type="ORF">NP493_234g02013</name>
</gene>
<dbReference type="AlphaFoldDB" id="A0AAD9UDI8"/>
<dbReference type="EMBL" id="JAODUO010000233">
    <property type="protein sequence ID" value="KAK2185492.1"/>
    <property type="molecule type" value="Genomic_DNA"/>
</dbReference>
<dbReference type="Gene3D" id="3.40.190.10">
    <property type="entry name" value="Periplasmic binding protein-like II"/>
    <property type="match status" value="1"/>
</dbReference>
<evidence type="ECO:0008006" key="3">
    <source>
        <dbReference type="Google" id="ProtNLM"/>
    </source>
</evidence>
<protein>
    <recommendedName>
        <fullName evidence="3">Solute-binding protein family 3/N-terminal domain-containing protein</fullName>
    </recommendedName>
</protein>
<comment type="caution">
    <text evidence="1">The sequence shown here is derived from an EMBL/GenBank/DDBJ whole genome shotgun (WGS) entry which is preliminary data.</text>
</comment>
<evidence type="ECO:0000313" key="1">
    <source>
        <dbReference type="EMBL" id="KAK2185492.1"/>
    </source>
</evidence>
<name>A0AAD9UDI8_RIDPI</name>
<proteinExistence type="predicted"/>
<dbReference type="Proteomes" id="UP001209878">
    <property type="component" value="Unassembled WGS sequence"/>
</dbReference>